<gene>
    <name evidence="6" type="ORF">BASA50_010583</name>
</gene>
<evidence type="ECO:0000256" key="4">
    <source>
        <dbReference type="SAM" id="MobiDB-lite"/>
    </source>
</evidence>
<keyword evidence="2 3" id="KW-0694">RNA-binding</keyword>
<dbReference type="CDD" id="cd12611">
    <property type="entry name" value="RRM1_NGR1_NAM8_like"/>
    <property type="match status" value="1"/>
</dbReference>
<keyword evidence="7" id="KW-1185">Reference proteome</keyword>
<evidence type="ECO:0000256" key="1">
    <source>
        <dbReference type="ARBA" id="ARBA00022737"/>
    </source>
</evidence>
<evidence type="ECO:0000313" key="7">
    <source>
        <dbReference type="Proteomes" id="UP001648503"/>
    </source>
</evidence>
<evidence type="ECO:0000256" key="3">
    <source>
        <dbReference type="PROSITE-ProRule" id="PRU00176"/>
    </source>
</evidence>
<dbReference type="SMART" id="SM00360">
    <property type="entry name" value="RRM"/>
    <property type="match status" value="3"/>
</dbReference>
<organism evidence="6 7">
    <name type="scientific">Batrachochytrium salamandrivorans</name>
    <dbReference type="NCBI Taxonomy" id="1357716"/>
    <lineage>
        <taxon>Eukaryota</taxon>
        <taxon>Fungi</taxon>
        <taxon>Fungi incertae sedis</taxon>
        <taxon>Chytridiomycota</taxon>
        <taxon>Chytridiomycota incertae sedis</taxon>
        <taxon>Chytridiomycetes</taxon>
        <taxon>Rhizophydiales</taxon>
        <taxon>Rhizophydiales incertae sedis</taxon>
        <taxon>Batrachochytrium</taxon>
    </lineage>
</organism>
<name>A0ABQ8EY06_9FUNG</name>
<reference evidence="6 7" key="1">
    <citation type="submission" date="2021-02" db="EMBL/GenBank/DDBJ databases">
        <title>Variation within the Batrachochytrium salamandrivorans European outbreak.</title>
        <authorList>
            <person name="Kelly M."/>
            <person name="Pasmans F."/>
            <person name="Shea T.P."/>
            <person name="Munoz J.F."/>
            <person name="Carranza S."/>
            <person name="Cuomo C.A."/>
            <person name="Martel A."/>
        </authorList>
    </citation>
    <scope>NUCLEOTIDE SEQUENCE [LARGE SCALE GENOMIC DNA]</scope>
    <source>
        <strain evidence="6 7">AMFP18/2</strain>
    </source>
</reference>
<dbReference type="InterPro" id="IPR035979">
    <property type="entry name" value="RBD_domain_sf"/>
</dbReference>
<feature type="domain" description="RRM" evidence="5">
    <location>
        <begin position="9"/>
        <end position="89"/>
    </location>
</feature>
<sequence>MDPPTETRTTLWMGDLTPWMDEQFIKQTWLSMGEAVNVKMIRDKVTGSAAGYCFVEFSSPTVAASLMEDLNGSPIPRSNRVFKLNWASGGGLSPCPKFSIFVGDLAPEVNDAMLMQAFQMYYTSVRSAKIVVDSVTKISKGYGFVRFGIEEEQQRSLVEMHGQLVSSRPIRVSVVTPKYNLLGVNSQGGYSTPFPGHPVSFVDSTGSIVSGQPHQHYGQPYLQHPHGSSDSTNSTVFIGALPTTMSEETLRNYFLPFGDIVYTKIPPGKGCGFVQFTHRKSAELAILKMDGVSIGKSSLRLSWGRSHNTASPVAFRHPQPYNIYPQFANYQYMAPSNPLIHHQVSQHIAHHPHLAIEQHIPHHLLHPAPLQHPHGMITYLPVHPLNTLGLQYIGNAPDHTLSMGMKEDGVERRDFVSCALTADISADHDGYPNWRETTSSRVASAAEDESYITQA</sequence>
<dbReference type="PANTHER" id="PTHR47640">
    <property type="entry name" value="TRNA SELENOCYSTEINE 1-ASSOCIATED PROTEIN 1-RELATED-RELATED"/>
    <property type="match status" value="1"/>
</dbReference>
<keyword evidence="1" id="KW-0677">Repeat</keyword>
<dbReference type="Pfam" id="PF00076">
    <property type="entry name" value="RRM_1"/>
    <property type="match status" value="3"/>
</dbReference>
<feature type="domain" description="RRM" evidence="5">
    <location>
        <begin position="98"/>
        <end position="177"/>
    </location>
</feature>
<feature type="domain" description="RRM" evidence="5">
    <location>
        <begin position="234"/>
        <end position="306"/>
    </location>
</feature>
<dbReference type="Proteomes" id="UP001648503">
    <property type="component" value="Unassembled WGS sequence"/>
</dbReference>
<evidence type="ECO:0000259" key="5">
    <source>
        <dbReference type="PROSITE" id="PS50102"/>
    </source>
</evidence>
<dbReference type="EMBL" id="JAFCIX010000496">
    <property type="protein sequence ID" value="KAH6588622.1"/>
    <property type="molecule type" value="Genomic_DNA"/>
</dbReference>
<protein>
    <recommendedName>
        <fullName evidence="5">RRM domain-containing protein</fullName>
    </recommendedName>
</protein>
<evidence type="ECO:0000256" key="2">
    <source>
        <dbReference type="ARBA" id="ARBA00022884"/>
    </source>
</evidence>
<dbReference type="Gene3D" id="3.30.70.330">
    <property type="match status" value="3"/>
</dbReference>
<dbReference type="SUPFAM" id="SSF54928">
    <property type="entry name" value="RNA-binding domain, RBD"/>
    <property type="match status" value="2"/>
</dbReference>
<dbReference type="CDD" id="cd12345">
    <property type="entry name" value="RRM2_SECp43_like"/>
    <property type="match status" value="1"/>
</dbReference>
<dbReference type="InterPro" id="IPR000504">
    <property type="entry name" value="RRM_dom"/>
</dbReference>
<accession>A0ABQ8EY06</accession>
<feature type="compositionally biased region" description="Acidic residues" evidence="4">
    <location>
        <begin position="446"/>
        <end position="455"/>
    </location>
</feature>
<evidence type="ECO:0000313" key="6">
    <source>
        <dbReference type="EMBL" id="KAH6588622.1"/>
    </source>
</evidence>
<dbReference type="PANTHER" id="PTHR47640:SF10">
    <property type="entry name" value="TRNA SELENOCYSTEINE 1-ASSOCIATED PROTEIN 1-RELATED"/>
    <property type="match status" value="1"/>
</dbReference>
<dbReference type="PROSITE" id="PS50102">
    <property type="entry name" value="RRM"/>
    <property type="match status" value="3"/>
</dbReference>
<dbReference type="InterPro" id="IPR012677">
    <property type="entry name" value="Nucleotide-bd_a/b_plait_sf"/>
</dbReference>
<feature type="region of interest" description="Disordered" evidence="4">
    <location>
        <begin position="429"/>
        <end position="455"/>
    </location>
</feature>
<comment type="caution">
    <text evidence="6">The sequence shown here is derived from an EMBL/GenBank/DDBJ whole genome shotgun (WGS) entry which is preliminary data.</text>
</comment>
<dbReference type="InterPro" id="IPR050825">
    <property type="entry name" value="RBM42_RBP45_47-like"/>
</dbReference>
<proteinExistence type="predicted"/>